<keyword evidence="3" id="KW-1185">Reference proteome</keyword>
<dbReference type="EMBL" id="BGZK01001608">
    <property type="protein sequence ID" value="GBP83175.1"/>
    <property type="molecule type" value="Genomic_DNA"/>
</dbReference>
<dbReference type="AlphaFoldDB" id="A0A4C1Z989"/>
<evidence type="ECO:0000313" key="3">
    <source>
        <dbReference type="Proteomes" id="UP000299102"/>
    </source>
</evidence>
<sequence>MVLGSSPGLRLPPPPHLTGSSVAPRSPCLTCATVPIHLRVCPRLRPHLHHFWLEFLKISWLPCFRPWPGHKRSQSYSYTIIIGTGAERRWNDLADPSSAALGSPFCSAASARSGSFAKCTARFDGSASDPDVLETFLDAIKVYKECLNINDEHALRGLPILLTGNAAVWWRGIKSTVSTWPDAVYKLRSMYGVPRPAHKIFSDIFLWNRVPCAPIYSLREFARFSPNYHTN</sequence>
<dbReference type="OrthoDB" id="8057069at2759"/>
<name>A0A4C1Z989_EUMVA</name>
<dbReference type="Proteomes" id="UP000299102">
    <property type="component" value="Unassembled WGS sequence"/>
</dbReference>
<organism evidence="2 3">
    <name type="scientific">Eumeta variegata</name>
    <name type="common">Bagworm moth</name>
    <name type="synonym">Eumeta japonica</name>
    <dbReference type="NCBI Taxonomy" id="151549"/>
    <lineage>
        <taxon>Eukaryota</taxon>
        <taxon>Metazoa</taxon>
        <taxon>Ecdysozoa</taxon>
        <taxon>Arthropoda</taxon>
        <taxon>Hexapoda</taxon>
        <taxon>Insecta</taxon>
        <taxon>Pterygota</taxon>
        <taxon>Neoptera</taxon>
        <taxon>Endopterygota</taxon>
        <taxon>Lepidoptera</taxon>
        <taxon>Glossata</taxon>
        <taxon>Ditrysia</taxon>
        <taxon>Tineoidea</taxon>
        <taxon>Psychidae</taxon>
        <taxon>Oiketicinae</taxon>
        <taxon>Eumeta</taxon>
    </lineage>
</organism>
<gene>
    <name evidence="2" type="primary">Arc2</name>
    <name evidence="2" type="ORF">EVAR_59588_1</name>
</gene>
<comment type="caution">
    <text evidence="2">The sequence shown here is derived from an EMBL/GenBank/DDBJ whole genome shotgun (WGS) entry which is preliminary data.</text>
</comment>
<evidence type="ECO:0000313" key="2">
    <source>
        <dbReference type="EMBL" id="GBP83175.1"/>
    </source>
</evidence>
<accession>A0A4C1Z989</accession>
<reference evidence="2 3" key="1">
    <citation type="journal article" date="2019" name="Commun. Biol.">
        <title>The bagworm genome reveals a unique fibroin gene that provides high tensile strength.</title>
        <authorList>
            <person name="Kono N."/>
            <person name="Nakamura H."/>
            <person name="Ohtoshi R."/>
            <person name="Tomita M."/>
            <person name="Numata K."/>
            <person name="Arakawa K."/>
        </authorList>
    </citation>
    <scope>NUCLEOTIDE SEQUENCE [LARGE SCALE GENOMIC DNA]</scope>
</reference>
<protein>
    <submittedName>
        <fullName evidence="2">Activity-regulated cytoskeleton associated protein 2</fullName>
    </submittedName>
</protein>
<feature type="region of interest" description="Disordered" evidence="1">
    <location>
        <begin position="1"/>
        <end position="22"/>
    </location>
</feature>
<proteinExistence type="predicted"/>
<evidence type="ECO:0000256" key="1">
    <source>
        <dbReference type="SAM" id="MobiDB-lite"/>
    </source>
</evidence>